<feature type="domain" description="Orn/DAP/Arg decarboxylase 2 N-terminal" evidence="10">
    <location>
        <begin position="35"/>
        <end position="281"/>
    </location>
</feature>
<evidence type="ECO:0000313" key="11">
    <source>
        <dbReference type="EMBL" id="NEU96603.1"/>
    </source>
</evidence>
<comment type="catalytic activity">
    <reaction evidence="5 8">
        <text>meso-2,6-diaminopimelate + H(+) = L-lysine + CO2</text>
        <dbReference type="Rhea" id="RHEA:15101"/>
        <dbReference type="ChEBI" id="CHEBI:15378"/>
        <dbReference type="ChEBI" id="CHEBI:16526"/>
        <dbReference type="ChEBI" id="CHEBI:32551"/>
        <dbReference type="ChEBI" id="CHEBI:57791"/>
        <dbReference type="EC" id="4.1.1.20"/>
    </reaction>
</comment>
<dbReference type="PRINTS" id="PR01179">
    <property type="entry name" value="ODADCRBXLASE"/>
</dbReference>
<comment type="similarity">
    <text evidence="5">Belongs to the Orn/Lys/Arg decarboxylase class-II family. LysA subfamily.</text>
</comment>
<dbReference type="EMBL" id="VKHP01000038">
    <property type="protein sequence ID" value="NEU96603.1"/>
    <property type="molecule type" value="Genomic_DNA"/>
</dbReference>
<dbReference type="InterPro" id="IPR009006">
    <property type="entry name" value="Ala_racemase/Decarboxylase_C"/>
</dbReference>
<dbReference type="CDD" id="cd06828">
    <property type="entry name" value="PLPDE_III_DapDC"/>
    <property type="match status" value="1"/>
</dbReference>
<organism evidence="11 12">
    <name type="scientific">Bradyrhizobium uaiense</name>
    <dbReference type="NCBI Taxonomy" id="2594946"/>
    <lineage>
        <taxon>Bacteria</taxon>
        <taxon>Pseudomonadati</taxon>
        <taxon>Pseudomonadota</taxon>
        <taxon>Alphaproteobacteria</taxon>
        <taxon>Hyphomicrobiales</taxon>
        <taxon>Nitrobacteraceae</taxon>
        <taxon>Bradyrhizobium</taxon>
    </lineage>
</organism>
<dbReference type="Pfam" id="PF02784">
    <property type="entry name" value="Orn_Arg_deC_N"/>
    <property type="match status" value="1"/>
</dbReference>
<dbReference type="Pfam" id="PF00278">
    <property type="entry name" value="Orn_DAP_Arg_deC"/>
    <property type="match status" value="1"/>
</dbReference>
<keyword evidence="4 5" id="KW-0456">Lyase</keyword>
<evidence type="ECO:0000259" key="9">
    <source>
        <dbReference type="Pfam" id="PF00278"/>
    </source>
</evidence>
<evidence type="ECO:0000256" key="8">
    <source>
        <dbReference type="RuleBase" id="RU003738"/>
    </source>
</evidence>
<dbReference type="RefSeq" id="WP_163153322.1">
    <property type="nucleotide sequence ID" value="NZ_VKHP01000038.1"/>
</dbReference>
<dbReference type="FunFam" id="3.20.20.10:FF:000003">
    <property type="entry name" value="Diaminopimelate decarboxylase"/>
    <property type="match status" value="1"/>
</dbReference>
<dbReference type="PANTHER" id="PTHR43727:SF2">
    <property type="entry name" value="GROUP IV DECARBOXYLASE"/>
    <property type="match status" value="1"/>
</dbReference>
<comment type="caution">
    <text evidence="11">The sequence shown here is derived from an EMBL/GenBank/DDBJ whole genome shotgun (WGS) entry which is preliminary data.</text>
</comment>
<evidence type="ECO:0000256" key="4">
    <source>
        <dbReference type="ARBA" id="ARBA00023239"/>
    </source>
</evidence>
<dbReference type="PANTHER" id="PTHR43727">
    <property type="entry name" value="DIAMINOPIMELATE DECARBOXYLASE"/>
    <property type="match status" value="1"/>
</dbReference>
<keyword evidence="5" id="KW-0028">Amino-acid biosynthesis</keyword>
<evidence type="ECO:0000313" key="12">
    <source>
        <dbReference type="Proteomes" id="UP000468531"/>
    </source>
</evidence>
<dbReference type="InterPro" id="IPR022643">
    <property type="entry name" value="De-COase2_C"/>
</dbReference>
<comment type="subunit">
    <text evidence="5">Homodimer.</text>
</comment>
<evidence type="ECO:0000256" key="7">
    <source>
        <dbReference type="PIRSR" id="PIRSR600183-50"/>
    </source>
</evidence>
<feature type="binding site" evidence="5">
    <location>
        <position position="375"/>
    </location>
    <ligand>
        <name>substrate</name>
    </ligand>
</feature>
<dbReference type="GO" id="GO:0030170">
    <property type="term" value="F:pyridoxal phosphate binding"/>
    <property type="evidence" value="ECO:0007669"/>
    <property type="project" value="UniProtKB-UniRule"/>
</dbReference>
<reference evidence="11 12" key="1">
    <citation type="journal article" date="2020" name="Arch. Microbiol.">
        <title>Bradyrhizobium uaiense sp. nov., a new highly efficient cowpea symbiont.</title>
        <authorList>
            <person name="Cabral Michel D."/>
            <person name="Azarias Guimaraes A."/>
            <person name="Martins da Costa E."/>
            <person name="Soares de Carvalho T."/>
            <person name="Balsanelli E."/>
            <person name="Willems A."/>
            <person name="Maltempi de Souza E."/>
            <person name="de Souza Moreira F.M."/>
        </authorList>
    </citation>
    <scope>NUCLEOTIDE SEQUENCE [LARGE SCALE GENOMIC DNA]</scope>
    <source>
        <strain evidence="11 12">UFLA 03-164</strain>
    </source>
</reference>
<dbReference type="HAMAP" id="MF_02120">
    <property type="entry name" value="LysA"/>
    <property type="match status" value="1"/>
</dbReference>
<feature type="modified residue" description="N6-(pyridoxal phosphate)lysine" evidence="5 7">
    <location>
        <position position="60"/>
    </location>
</feature>
<comment type="pathway">
    <text evidence="5 8">Amino-acid biosynthesis; L-lysine biosynthesis via DAP pathway; L-lysine from DL-2,6-diaminopimelate: step 1/1.</text>
</comment>
<dbReference type="SUPFAM" id="SSF51419">
    <property type="entry name" value="PLP-binding barrel"/>
    <property type="match status" value="1"/>
</dbReference>
<dbReference type="InterPro" id="IPR022653">
    <property type="entry name" value="De-COase2_pyr-phos_BS"/>
</dbReference>
<dbReference type="Proteomes" id="UP000468531">
    <property type="component" value="Unassembled WGS sequence"/>
</dbReference>
<dbReference type="UniPathway" id="UPA00034">
    <property type="reaction ID" value="UER00027"/>
</dbReference>
<dbReference type="SUPFAM" id="SSF50621">
    <property type="entry name" value="Alanine racemase C-terminal domain-like"/>
    <property type="match status" value="1"/>
</dbReference>
<dbReference type="Gene3D" id="3.20.20.10">
    <property type="entry name" value="Alanine racemase"/>
    <property type="match status" value="1"/>
</dbReference>
<feature type="binding site" evidence="5">
    <location>
        <position position="318"/>
    </location>
    <ligand>
        <name>substrate</name>
    </ligand>
</feature>
<comment type="function">
    <text evidence="5">Specifically catalyzes the decarboxylation of meso-diaminopimelate (meso-DAP) to L-lysine.</text>
</comment>
<evidence type="ECO:0000256" key="3">
    <source>
        <dbReference type="ARBA" id="ARBA00022898"/>
    </source>
</evidence>
<feature type="binding site" evidence="5">
    <location>
        <position position="314"/>
    </location>
    <ligand>
        <name>substrate</name>
    </ligand>
</feature>
<dbReference type="EC" id="4.1.1.20" evidence="5 6"/>
<dbReference type="InterPro" id="IPR002986">
    <property type="entry name" value="DAP_deCOOHase_LysA"/>
</dbReference>
<evidence type="ECO:0000256" key="5">
    <source>
        <dbReference type="HAMAP-Rule" id="MF_02120"/>
    </source>
</evidence>
<feature type="domain" description="Orn/DAP/Arg decarboxylase 2 C-terminal" evidence="9">
    <location>
        <begin position="29"/>
        <end position="373"/>
    </location>
</feature>
<sequence length="421" mass="45146">MNHFDYRNGVLHAEAVNLIELAEAVGTPFYCYSTATLERHYRVFTEAFAGEKALVCYAMKANSNQSVLRTLAKLGAGADVVSGGELKRALAAGIPPSKIVFSGVGKTEGELRAALATDILCINIESEPELEMLSRLAVEMKKTARISVRVNPDVDAGTHAKISTGKSENKFGIPIARAREVYARAAKLPGIKVTGTDVHIGSQITDLGPLEVAFRLLAEFVQTLRADGHDISHIDFGGGLGIPYYMDRAAPPAPDAYAAMVKRVTHNLGCTLMFEPGRMIVGNAGILVARVIHVKPGEAKNFVIIDAAMNDLIRPTLYEAHHDILAVRQPAQGTPTMVGDVVGPVCETGDYLALDRALPQPKAGDLLAIMTAGAYGAVQSGTYNTRPLVPEVLVKDDQYAVVRPRIDVDALIAMDKPAPWL</sequence>
<dbReference type="PRINTS" id="PR01181">
    <property type="entry name" value="DAPDCRBXLASE"/>
</dbReference>
<gene>
    <name evidence="5 11" type="primary">lysA</name>
    <name evidence="11" type="ORF">FNJ47_12340</name>
</gene>
<dbReference type="AlphaFoldDB" id="A0A6P1BEB2"/>
<dbReference type="Gene3D" id="2.40.37.10">
    <property type="entry name" value="Lyase, Ornithine Decarboxylase, Chain A, domain 1"/>
    <property type="match status" value="1"/>
</dbReference>
<feature type="binding site" evidence="5">
    <location>
        <position position="375"/>
    </location>
    <ligand>
        <name>pyridoxal 5'-phosphate</name>
        <dbReference type="ChEBI" id="CHEBI:597326"/>
    </ligand>
</feature>
<feature type="binding site" evidence="5">
    <location>
        <position position="278"/>
    </location>
    <ligand>
        <name>substrate</name>
    </ligand>
</feature>
<keyword evidence="12" id="KW-1185">Reference proteome</keyword>
<dbReference type="PROSITE" id="PS00878">
    <property type="entry name" value="ODR_DC_2_1"/>
    <property type="match status" value="1"/>
</dbReference>
<evidence type="ECO:0000256" key="1">
    <source>
        <dbReference type="ARBA" id="ARBA00001933"/>
    </source>
</evidence>
<dbReference type="InterPro" id="IPR022644">
    <property type="entry name" value="De-COase2_N"/>
</dbReference>
<feature type="binding site" evidence="5">
    <location>
        <position position="347"/>
    </location>
    <ligand>
        <name>substrate</name>
    </ligand>
</feature>
<dbReference type="InterPro" id="IPR029066">
    <property type="entry name" value="PLP-binding_barrel"/>
</dbReference>
<dbReference type="InterPro" id="IPR000183">
    <property type="entry name" value="Orn/DAP/Arg_de-COase"/>
</dbReference>
<evidence type="ECO:0000256" key="6">
    <source>
        <dbReference type="NCBIfam" id="TIGR01048"/>
    </source>
</evidence>
<keyword evidence="5 8" id="KW-0457">Lysine biosynthesis</keyword>
<accession>A0A6P1BEB2</accession>
<dbReference type="NCBIfam" id="TIGR01048">
    <property type="entry name" value="lysA"/>
    <property type="match status" value="1"/>
</dbReference>
<feature type="binding site" evidence="5">
    <location>
        <position position="239"/>
    </location>
    <ligand>
        <name>pyridoxal 5'-phosphate</name>
        <dbReference type="ChEBI" id="CHEBI:597326"/>
    </ligand>
</feature>
<dbReference type="GO" id="GO:0008836">
    <property type="term" value="F:diaminopimelate decarboxylase activity"/>
    <property type="evidence" value="ECO:0007669"/>
    <property type="project" value="UniProtKB-UniRule"/>
</dbReference>
<keyword evidence="2 5" id="KW-0210">Decarboxylase</keyword>
<name>A0A6P1BEB2_9BRAD</name>
<keyword evidence="3 5" id="KW-0663">Pyridoxal phosphate</keyword>
<protein>
    <recommendedName>
        <fullName evidence="5 6">Diaminopimelate decarboxylase</fullName>
        <shortName evidence="5">DAP decarboxylase</shortName>
        <shortName evidence="5">DAPDC</shortName>
        <ecNumber evidence="5 6">4.1.1.20</ecNumber>
    </recommendedName>
</protein>
<feature type="binding site" evidence="5">
    <location>
        <begin position="275"/>
        <end position="278"/>
    </location>
    <ligand>
        <name>pyridoxal 5'-phosphate</name>
        <dbReference type="ChEBI" id="CHEBI:597326"/>
    </ligand>
</feature>
<feature type="active site" description="Proton donor" evidence="7">
    <location>
        <position position="346"/>
    </location>
</feature>
<evidence type="ECO:0000259" key="10">
    <source>
        <dbReference type="Pfam" id="PF02784"/>
    </source>
</evidence>
<comment type="cofactor">
    <cofactor evidence="1 5 7 8">
        <name>pyridoxal 5'-phosphate</name>
        <dbReference type="ChEBI" id="CHEBI:597326"/>
    </cofactor>
</comment>
<proteinExistence type="inferred from homology"/>
<dbReference type="GO" id="GO:0009089">
    <property type="term" value="P:lysine biosynthetic process via diaminopimelate"/>
    <property type="evidence" value="ECO:0007669"/>
    <property type="project" value="UniProtKB-UniRule"/>
</dbReference>
<evidence type="ECO:0000256" key="2">
    <source>
        <dbReference type="ARBA" id="ARBA00022793"/>
    </source>
</evidence>